<name>S3BLE5_9BURK</name>
<dbReference type="AlphaFoldDB" id="S3BLE5"/>
<feature type="domain" description="Arylsulfotransferase N-terminal" evidence="2">
    <location>
        <begin position="52"/>
        <end position="140"/>
    </location>
</feature>
<evidence type="ECO:0000313" key="3">
    <source>
        <dbReference type="EMBL" id="EPE02064.1"/>
    </source>
</evidence>
<dbReference type="PANTHER" id="PTHR35340:SF10">
    <property type="entry name" value="CYTOPLASMIC PROTEIN"/>
    <property type="match status" value="1"/>
</dbReference>
<proteinExistence type="predicted"/>
<dbReference type="GeneID" id="64061859"/>
<dbReference type="InterPro" id="IPR035391">
    <property type="entry name" value="Arylsulfotran_N"/>
</dbReference>
<dbReference type="PANTHER" id="PTHR35340">
    <property type="entry name" value="PQQ ENZYME REPEAT PROTEIN-RELATED"/>
    <property type="match status" value="1"/>
</dbReference>
<feature type="chain" id="PRO_5004506463" description="Arylsulfotransferase N-terminal domain-containing protein" evidence="1">
    <location>
        <begin position="33"/>
        <end position="615"/>
    </location>
</feature>
<sequence>MSKQKAHQKLNQLTAVLMMAAAAALAAPAVQAGAGPSGPGYTYEVPGQLGAVAVNPYKIAPLTAVIYNGGYVLKNVSVRIVPKQNGQEIAYKVGDNQAKTYGGIPVFGLYADWRNTVEVEYDRWQGDQMKHIKETYRIWTAPAYVETDGYGARDTGFFNPEVKKVDPEFKDRLYFVNNLGQLDARSTKTVWNNPVGGALQWNYSPQNTIIDTTGEIRWYMLPETIYSFDNIWYGGTMMGFRQEADGAMSWGYGQRYAKYDIMGREIFNRRLPTGYADFSHASKKIESNGHYLLRVASDGYKRPDNKIVRTVRDVILEVDGDGNVVDDFRLFEILDPYRDNVLKAIDQGAVCLNIDPAKQGKTLTAEELAKQDQNDHFGDIVGSGAGRNWAHVNSVDYDETDDSIIISSRHQSAIIKIGRDKKVKWILGSHEGWKTPYQDKLLQPVDKNGKPIKCEGSKCEGDFDWTWTQHTGWKVRSELSKGDVIYISAFDNGDARGMEQPALPEMKYSRAVVYKVDQKKMTVEQVWEYGKERGHAWYSPVTSLTEYYGDKDSIMVYSATAGAEFDWKTFSYTKFPSPVIDEFKWLAKEPSVEIILHGAEGYQAFPFDVKKAFHP</sequence>
<dbReference type="PATRIC" id="fig|1203554.3.peg.278"/>
<dbReference type="STRING" id="1203554.HMPREF1476_00300"/>
<evidence type="ECO:0000259" key="2">
    <source>
        <dbReference type="Pfam" id="PF17425"/>
    </source>
</evidence>
<dbReference type="Gene3D" id="2.60.40.3100">
    <property type="entry name" value="Arylsulphate sulphotransferase monomer, N-terminal domain"/>
    <property type="match status" value="1"/>
</dbReference>
<keyword evidence="4" id="KW-1185">Reference proteome</keyword>
<keyword evidence="1" id="KW-0732">Signal</keyword>
<evidence type="ECO:0000313" key="4">
    <source>
        <dbReference type="Proteomes" id="UP000014400"/>
    </source>
</evidence>
<reference evidence="3 4" key="1">
    <citation type="submission" date="2013-04" db="EMBL/GenBank/DDBJ databases">
        <title>The Genome Sequence of Sutterella wadsworthensis HGA0223.</title>
        <authorList>
            <consortium name="The Broad Institute Genomics Platform"/>
            <person name="Earl A."/>
            <person name="Ward D."/>
            <person name="Feldgarden M."/>
            <person name="Gevers D."/>
            <person name="Schmidt T.M."/>
            <person name="Dover J."/>
            <person name="Dai D."/>
            <person name="Walker B."/>
            <person name="Young S."/>
            <person name="Zeng Q."/>
            <person name="Gargeya S."/>
            <person name="Fitzgerald M."/>
            <person name="Haas B."/>
            <person name="Abouelleil A."/>
            <person name="Allen A.W."/>
            <person name="Alvarado L."/>
            <person name="Arachchi H.M."/>
            <person name="Berlin A.M."/>
            <person name="Chapman S.B."/>
            <person name="Gainer-Dewar J."/>
            <person name="Goldberg J."/>
            <person name="Griggs A."/>
            <person name="Gujja S."/>
            <person name="Hansen M."/>
            <person name="Howarth C."/>
            <person name="Imamovic A."/>
            <person name="Ireland A."/>
            <person name="Larimer J."/>
            <person name="McCowan C."/>
            <person name="Murphy C."/>
            <person name="Pearson M."/>
            <person name="Poon T.W."/>
            <person name="Priest M."/>
            <person name="Roberts A."/>
            <person name="Saif S."/>
            <person name="Shea T."/>
            <person name="Sisk P."/>
            <person name="Sykes S."/>
            <person name="Wortman J."/>
            <person name="Nusbaum C."/>
            <person name="Birren B."/>
        </authorList>
    </citation>
    <scope>NUCLEOTIDE SEQUENCE [LARGE SCALE GENOMIC DNA]</scope>
    <source>
        <strain evidence="3 4">HGA0223</strain>
    </source>
</reference>
<dbReference type="EMBL" id="ATCF01000004">
    <property type="protein sequence ID" value="EPE02064.1"/>
    <property type="molecule type" value="Genomic_DNA"/>
</dbReference>
<dbReference type="Proteomes" id="UP000014400">
    <property type="component" value="Unassembled WGS sequence"/>
</dbReference>
<dbReference type="Pfam" id="PF17425">
    <property type="entry name" value="Arylsulfotran_N"/>
    <property type="match status" value="1"/>
</dbReference>
<feature type="signal peptide" evidence="1">
    <location>
        <begin position="1"/>
        <end position="32"/>
    </location>
</feature>
<dbReference type="InterPro" id="IPR038477">
    <property type="entry name" value="ASST_N_sf"/>
</dbReference>
<dbReference type="InterPro" id="IPR010262">
    <property type="entry name" value="Arylsulfotransferase_bact"/>
</dbReference>
<organism evidence="3 4">
    <name type="scientific">Sutterella wadsworthensis HGA0223</name>
    <dbReference type="NCBI Taxonomy" id="1203554"/>
    <lineage>
        <taxon>Bacteria</taxon>
        <taxon>Pseudomonadati</taxon>
        <taxon>Pseudomonadota</taxon>
        <taxon>Betaproteobacteria</taxon>
        <taxon>Burkholderiales</taxon>
        <taxon>Sutterellaceae</taxon>
        <taxon>Sutterella</taxon>
    </lineage>
</organism>
<accession>S3BLE5</accession>
<dbReference type="Pfam" id="PF05935">
    <property type="entry name" value="Arylsulfotrans"/>
    <property type="match status" value="1"/>
</dbReference>
<dbReference type="eggNOG" id="ENOG502ZAQ1">
    <property type="taxonomic scope" value="Bacteria"/>
</dbReference>
<comment type="caution">
    <text evidence="3">The sequence shown here is derived from an EMBL/GenBank/DDBJ whole genome shotgun (WGS) entry which is preliminary data.</text>
</comment>
<protein>
    <recommendedName>
        <fullName evidence="2">Arylsulfotransferase N-terminal domain-containing protein</fullName>
    </recommendedName>
</protein>
<gene>
    <name evidence="3" type="ORF">HMPREF1476_00300</name>
</gene>
<dbReference type="HOGENOM" id="CLU_026635_2_0_4"/>
<dbReference type="RefSeq" id="WP_016473726.1">
    <property type="nucleotide sequence ID" value="NZ_KE150480.1"/>
</dbReference>
<dbReference type="GO" id="GO:0004062">
    <property type="term" value="F:aryl sulfotransferase activity"/>
    <property type="evidence" value="ECO:0007669"/>
    <property type="project" value="InterPro"/>
</dbReference>
<evidence type="ECO:0000256" key="1">
    <source>
        <dbReference type="SAM" id="SignalP"/>
    </source>
</evidence>
<dbReference type="InterPro" id="IPR053143">
    <property type="entry name" value="Arylsulfate_ST"/>
</dbReference>